<dbReference type="Pfam" id="PF00078">
    <property type="entry name" value="RVT_1"/>
    <property type="match status" value="1"/>
</dbReference>
<keyword evidence="3" id="KW-1185">Reference proteome</keyword>
<comment type="caution">
    <text evidence="2">The sequence shown here is derived from an EMBL/GenBank/DDBJ whole genome shotgun (WGS) entry which is preliminary data.</text>
</comment>
<reference evidence="2 3" key="1">
    <citation type="journal article" date="2021" name="Elife">
        <title>Chloroplast acquisition without the gene transfer in kleptoplastic sea slugs, Plakobranchus ocellatus.</title>
        <authorList>
            <person name="Maeda T."/>
            <person name="Takahashi S."/>
            <person name="Yoshida T."/>
            <person name="Shimamura S."/>
            <person name="Takaki Y."/>
            <person name="Nagai Y."/>
            <person name="Toyoda A."/>
            <person name="Suzuki Y."/>
            <person name="Arimoto A."/>
            <person name="Ishii H."/>
            <person name="Satoh N."/>
            <person name="Nishiyama T."/>
            <person name="Hasebe M."/>
            <person name="Maruyama T."/>
            <person name="Minagawa J."/>
            <person name="Obokata J."/>
            <person name="Shigenobu S."/>
        </authorList>
    </citation>
    <scope>NUCLEOTIDE SEQUENCE [LARGE SCALE GENOMIC DNA]</scope>
</reference>
<protein>
    <submittedName>
        <fullName evidence="2">Pol polyprotein</fullName>
    </submittedName>
</protein>
<dbReference type="InterPro" id="IPR000477">
    <property type="entry name" value="RT_dom"/>
</dbReference>
<dbReference type="Proteomes" id="UP000762676">
    <property type="component" value="Unassembled WGS sequence"/>
</dbReference>
<accession>A0AAV4FC52</accession>
<dbReference type="PANTHER" id="PTHR24559">
    <property type="entry name" value="TRANSPOSON TY3-I GAG-POL POLYPROTEIN"/>
    <property type="match status" value="1"/>
</dbReference>
<dbReference type="InterPro" id="IPR043128">
    <property type="entry name" value="Rev_trsase/Diguanyl_cyclase"/>
</dbReference>
<dbReference type="EMBL" id="BMAT01004234">
    <property type="protein sequence ID" value="GFR70802.1"/>
    <property type="molecule type" value="Genomic_DNA"/>
</dbReference>
<gene>
    <name evidence="2" type="ORF">ElyMa_002081400</name>
</gene>
<evidence type="ECO:0000313" key="3">
    <source>
        <dbReference type="Proteomes" id="UP000762676"/>
    </source>
</evidence>
<organism evidence="2 3">
    <name type="scientific">Elysia marginata</name>
    <dbReference type="NCBI Taxonomy" id="1093978"/>
    <lineage>
        <taxon>Eukaryota</taxon>
        <taxon>Metazoa</taxon>
        <taxon>Spiralia</taxon>
        <taxon>Lophotrochozoa</taxon>
        <taxon>Mollusca</taxon>
        <taxon>Gastropoda</taxon>
        <taxon>Heterobranchia</taxon>
        <taxon>Euthyneura</taxon>
        <taxon>Panpulmonata</taxon>
        <taxon>Sacoglossa</taxon>
        <taxon>Placobranchoidea</taxon>
        <taxon>Plakobranchidae</taxon>
        <taxon>Elysia</taxon>
    </lineage>
</organism>
<dbReference type="FunFam" id="3.30.70.270:FF:000003">
    <property type="entry name" value="Transposon Ty3-G Gag-Pol polyprotein"/>
    <property type="match status" value="1"/>
</dbReference>
<sequence length="95" mass="10778">MPFVLKCAAQSFQRLMDTVLQDLDCAFVYLDDILVASSSAQSHIDDLNAVFHRLRHHGLVIKLEKCLFGVSSLDFFVTSRLPRRAQSPCLLELVR</sequence>
<feature type="domain" description="Reverse transcriptase" evidence="1">
    <location>
        <begin position="1"/>
        <end position="74"/>
    </location>
</feature>
<dbReference type="InterPro" id="IPR043502">
    <property type="entry name" value="DNA/RNA_pol_sf"/>
</dbReference>
<evidence type="ECO:0000259" key="1">
    <source>
        <dbReference type="Pfam" id="PF00078"/>
    </source>
</evidence>
<dbReference type="InterPro" id="IPR053134">
    <property type="entry name" value="RNA-dir_DNA_polymerase"/>
</dbReference>
<evidence type="ECO:0000313" key="2">
    <source>
        <dbReference type="EMBL" id="GFR70802.1"/>
    </source>
</evidence>
<dbReference type="AlphaFoldDB" id="A0AAV4FC52"/>
<dbReference type="Gene3D" id="3.30.70.270">
    <property type="match status" value="1"/>
</dbReference>
<dbReference type="CDD" id="cd01647">
    <property type="entry name" value="RT_LTR"/>
    <property type="match status" value="1"/>
</dbReference>
<name>A0AAV4FC52_9GAST</name>
<dbReference type="SUPFAM" id="SSF56672">
    <property type="entry name" value="DNA/RNA polymerases"/>
    <property type="match status" value="1"/>
</dbReference>
<proteinExistence type="predicted"/>